<dbReference type="Pfam" id="PF12793">
    <property type="entry name" value="SgrR_N"/>
    <property type="match status" value="1"/>
</dbReference>
<evidence type="ECO:0000256" key="1">
    <source>
        <dbReference type="ARBA" id="ARBA00023125"/>
    </source>
</evidence>
<dbReference type="PANTHER" id="PTHR30290">
    <property type="entry name" value="PERIPLASMIC BINDING COMPONENT OF ABC TRANSPORTER"/>
    <property type="match status" value="1"/>
</dbReference>
<reference evidence="4 5" key="1">
    <citation type="journal article" date="2018" name="Front. Microbiol.">
        <title>Phylogeny of Vibrio vulnificus from the Analysis of the Core-Genome: Implications for Intra-Species Taxonomy.</title>
        <authorList>
            <person name="Roig F.J."/>
            <person name="Gonzalez-Candelas F."/>
            <person name="Sanjuan E."/>
            <person name="Fouz B."/>
            <person name="Feil E.J."/>
            <person name="Llorens C."/>
            <person name="Baker-Austin C."/>
            <person name="Oliver J.D."/>
            <person name="Danin-Poleg Y."/>
            <person name="Gibas C.J."/>
            <person name="Kashi Y."/>
            <person name="Gulig P.A."/>
            <person name="Morrison S.S."/>
            <person name="Amaro C."/>
        </authorList>
    </citation>
    <scope>NUCLEOTIDE SEQUENCE [LARGE SCALE GENOMIC DNA]</scope>
    <source>
        <strain evidence="4 5">CECT4608</strain>
    </source>
</reference>
<sequence>MMLTEVCVSDLNLLRYYARLTPLGVGDEIKTTLSELADRLFTSTRHARNLLVKLHQMGWLSWTPKPGRHHRSSLVLNFELIALKEELAAKRVRIGKYEKALAILDNDDIAFAKLLKRTSGATLQEGRLHIQLTYKRMFEPLLPHLPQRSSERFLIRQIYCCLVSVDTHGQIQPELAHHWHYDAQLLQWTFHLRPGLTFHNGAAIDAASIVSLFAKLSRLPSHQQELAHVVDIKAPTPFKVVFSLDRPDLGFAGLITGVRYAIQPVSQLNNVAGLRERRIPVVGSGAFEVTEHNENKLCLKAFNQFYACRALTEKVTIWRVDEERLSATLIETNHPESPPTPCSFNVTKNAKQRQPNDSEQQHSRVEDGCLMLLFNQRALLPLDYAQRHYLMQMLSPSAIEEEIRLHGNMFGVVHAANLLPHWRAVLKTPANVVSLPRRITLAVYNYTALNICANAIARLLAKIGIEVVIRCYTYQELHQRSLDQQWDEDLVLTSLNLDDNRHPSAFAMLFSNPILHACMTESDKAWLLNQLTLLREQVPLHEYLQQLEPIASLLISECWLTPLFHHRQTLRFHGVLHDVALTNWGWPDIRNVWSAD</sequence>
<name>A0A2S3QVI5_VIBVL</name>
<dbReference type="InterPro" id="IPR025370">
    <property type="entry name" value="SgrR_HTH_N"/>
</dbReference>
<gene>
    <name evidence="4" type="ORF">CRN52_23100</name>
</gene>
<dbReference type="CDD" id="cd08507">
    <property type="entry name" value="PBP2_SgrR_like"/>
    <property type="match status" value="1"/>
</dbReference>
<dbReference type="Proteomes" id="UP000237466">
    <property type="component" value="Unassembled WGS sequence"/>
</dbReference>
<dbReference type="InterPro" id="IPR039424">
    <property type="entry name" value="SBP_5"/>
</dbReference>
<feature type="domain" description="Transcriptional regulator SgrR N-terminal HTH" evidence="3">
    <location>
        <begin position="13"/>
        <end position="126"/>
    </location>
</feature>
<dbReference type="AlphaFoldDB" id="A0A2S3QVI5"/>
<dbReference type="GO" id="GO:0015833">
    <property type="term" value="P:peptide transport"/>
    <property type="evidence" value="ECO:0007669"/>
    <property type="project" value="TreeGrafter"/>
</dbReference>
<evidence type="ECO:0000259" key="2">
    <source>
        <dbReference type="Pfam" id="PF00496"/>
    </source>
</evidence>
<organism evidence="4 5">
    <name type="scientific">Vibrio vulnificus</name>
    <dbReference type="NCBI Taxonomy" id="672"/>
    <lineage>
        <taxon>Bacteria</taxon>
        <taxon>Pseudomonadati</taxon>
        <taxon>Pseudomonadota</taxon>
        <taxon>Gammaproteobacteria</taxon>
        <taxon>Vibrionales</taxon>
        <taxon>Vibrionaceae</taxon>
        <taxon>Vibrio</taxon>
    </lineage>
</organism>
<dbReference type="InterPro" id="IPR000914">
    <property type="entry name" value="SBP_5_dom"/>
</dbReference>
<dbReference type="Pfam" id="PF00496">
    <property type="entry name" value="SBP_bac_5"/>
    <property type="match status" value="1"/>
</dbReference>
<comment type="caution">
    <text evidence="4">The sequence shown here is derived from an EMBL/GenBank/DDBJ whole genome shotgun (WGS) entry which is preliminary data.</text>
</comment>
<evidence type="ECO:0000313" key="5">
    <source>
        <dbReference type="Proteomes" id="UP000237466"/>
    </source>
</evidence>
<dbReference type="GO" id="GO:0003677">
    <property type="term" value="F:DNA binding"/>
    <property type="evidence" value="ECO:0007669"/>
    <property type="project" value="UniProtKB-KW"/>
</dbReference>
<keyword evidence="1" id="KW-0238">DNA-binding</keyword>
<evidence type="ECO:0000313" key="4">
    <source>
        <dbReference type="EMBL" id="POB41881.1"/>
    </source>
</evidence>
<dbReference type="SUPFAM" id="SSF53850">
    <property type="entry name" value="Periplasmic binding protein-like II"/>
    <property type="match status" value="1"/>
</dbReference>
<dbReference type="EMBL" id="PDGH01000146">
    <property type="protein sequence ID" value="POB41881.1"/>
    <property type="molecule type" value="Genomic_DNA"/>
</dbReference>
<dbReference type="PANTHER" id="PTHR30290:SF72">
    <property type="entry name" value="HTH-TYPE TRANSCRIPTIONAL REGULATOR SGRR"/>
    <property type="match status" value="1"/>
</dbReference>
<evidence type="ECO:0000259" key="3">
    <source>
        <dbReference type="Pfam" id="PF12793"/>
    </source>
</evidence>
<proteinExistence type="predicted"/>
<dbReference type="Gene3D" id="3.40.190.10">
    <property type="entry name" value="Periplasmic binding protein-like II"/>
    <property type="match status" value="1"/>
</dbReference>
<dbReference type="GO" id="GO:1904680">
    <property type="term" value="F:peptide transmembrane transporter activity"/>
    <property type="evidence" value="ECO:0007669"/>
    <property type="project" value="TreeGrafter"/>
</dbReference>
<protein>
    <submittedName>
        <fullName evidence="4">SgrR family transcriptional regulator</fullName>
    </submittedName>
</protein>
<accession>A0A2S3QVI5</accession>
<feature type="domain" description="Solute-binding protein family 5" evidence="2">
    <location>
        <begin position="170"/>
        <end position="332"/>
    </location>
</feature>